<dbReference type="AlphaFoldDB" id="A0A9D1RVB3"/>
<protein>
    <submittedName>
        <fullName evidence="1">ImmA/IrrE family metallo-endopeptidase</fullName>
    </submittedName>
</protein>
<dbReference type="EMBL" id="DXGA01000063">
    <property type="protein sequence ID" value="HIW93457.1"/>
    <property type="molecule type" value="Genomic_DNA"/>
</dbReference>
<evidence type="ECO:0000313" key="2">
    <source>
        <dbReference type="Proteomes" id="UP000824192"/>
    </source>
</evidence>
<reference evidence="1" key="2">
    <citation type="submission" date="2021-04" db="EMBL/GenBank/DDBJ databases">
        <authorList>
            <person name="Gilroy R."/>
        </authorList>
    </citation>
    <scope>NUCLEOTIDE SEQUENCE</scope>
    <source>
        <strain evidence="1">ChiGjej6B6-1540</strain>
    </source>
</reference>
<name>A0A9D1RVB3_9FIRM</name>
<gene>
    <name evidence="1" type="ORF">H9868_02840</name>
</gene>
<accession>A0A9D1RVB3</accession>
<reference evidence="1" key="1">
    <citation type="journal article" date="2021" name="PeerJ">
        <title>Extensive microbial diversity within the chicken gut microbiome revealed by metagenomics and culture.</title>
        <authorList>
            <person name="Gilroy R."/>
            <person name="Ravi A."/>
            <person name="Getino M."/>
            <person name="Pursley I."/>
            <person name="Horton D.L."/>
            <person name="Alikhan N.F."/>
            <person name="Baker D."/>
            <person name="Gharbi K."/>
            <person name="Hall N."/>
            <person name="Watson M."/>
            <person name="Adriaenssens E.M."/>
            <person name="Foster-Nyarko E."/>
            <person name="Jarju S."/>
            <person name="Secka A."/>
            <person name="Antonio M."/>
            <person name="Oren A."/>
            <person name="Chaudhuri R.R."/>
            <person name="La Ragione R."/>
            <person name="Hildebrand F."/>
            <person name="Pallen M.J."/>
        </authorList>
    </citation>
    <scope>NUCLEOTIDE SEQUENCE</scope>
    <source>
        <strain evidence="1">ChiGjej6B6-1540</strain>
    </source>
</reference>
<dbReference type="Proteomes" id="UP000824192">
    <property type="component" value="Unassembled WGS sequence"/>
</dbReference>
<proteinExistence type="predicted"/>
<sequence length="156" mass="17867">MPNSQEKIEKIRDVVQLYTYAEQQDYDVYWYDFGPGGLESLSVMELSDGKCYIALDPFKFSSNADELVKGLHELGHCDSGAFYNQYAACDVRQKHENRADKRAIALSISREDLDHAVAQGFTEVWSLAEYFGVTEPFMKKTLCWYLHGNLAVDLYL</sequence>
<evidence type="ECO:0000313" key="1">
    <source>
        <dbReference type="EMBL" id="HIW93457.1"/>
    </source>
</evidence>
<comment type="caution">
    <text evidence="1">The sequence shown here is derived from an EMBL/GenBank/DDBJ whole genome shotgun (WGS) entry which is preliminary data.</text>
</comment>
<organism evidence="1 2">
    <name type="scientific">Candidatus Flavonifractor merdipullorum</name>
    <dbReference type="NCBI Taxonomy" id="2838590"/>
    <lineage>
        <taxon>Bacteria</taxon>
        <taxon>Bacillati</taxon>
        <taxon>Bacillota</taxon>
        <taxon>Clostridia</taxon>
        <taxon>Eubacteriales</taxon>
        <taxon>Oscillospiraceae</taxon>
        <taxon>Flavonifractor</taxon>
    </lineage>
</organism>